<name>A0ABS7T1V5_9FIRM</name>
<comment type="caution">
    <text evidence="1">The sequence shown here is derived from an EMBL/GenBank/DDBJ whole genome shotgun (WGS) entry which is preliminary data.</text>
</comment>
<dbReference type="EMBL" id="JAIPME010000002">
    <property type="protein sequence ID" value="MBZ2387783.1"/>
    <property type="molecule type" value="Genomic_DNA"/>
</dbReference>
<proteinExistence type="predicted"/>
<reference evidence="1 2" key="1">
    <citation type="submission" date="2021-08" db="EMBL/GenBank/DDBJ databases">
        <title>FDA dAtabase for Regulatory Grade micrObial Sequences (FDA-ARGOS): Supporting development and validation of Infectious Disease Dx tests.</title>
        <authorList>
            <person name="Sproer C."/>
            <person name="Gronow S."/>
            <person name="Severitt S."/>
            <person name="Schroder I."/>
            <person name="Tallon L."/>
            <person name="Sadzewicz L."/>
            <person name="Zhao X."/>
            <person name="Boylan J."/>
            <person name="Ott S."/>
            <person name="Bowen H."/>
            <person name="Vavikolanu K."/>
            <person name="Hazen T."/>
            <person name="Aluvathingal J."/>
            <person name="Nadendla S."/>
            <person name="Lowell S."/>
            <person name="Myers T."/>
            <person name="Yan Y."/>
            <person name="Sichtig H."/>
        </authorList>
    </citation>
    <scope>NUCLEOTIDE SEQUENCE [LARGE SCALE GENOMIC DNA]</scope>
    <source>
        <strain evidence="1 2">FDAARGOS_1460</strain>
    </source>
</reference>
<dbReference type="Proteomes" id="UP000734271">
    <property type="component" value="Unassembled WGS sequence"/>
</dbReference>
<dbReference type="InterPro" id="IPR010064">
    <property type="entry name" value="HK97-gp10_tail"/>
</dbReference>
<keyword evidence="2" id="KW-1185">Reference proteome</keyword>
<sequence length="140" mass="15919">MTIKIDTKGLDDLLDKVESLSPRIDQAVYTAMADEGLSWRDDVRDNTPVDTGDLRRSWELTGPDKKGLKFEMDLANNLEYAEHVEYGHRQEPGRFVPAIGKRLKADFVPGSYMLRDGTRRLEDSLKPAVQKEVRKAIESL</sequence>
<protein>
    <submittedName>
        <fullName evidence="1">HK97 gp10 family phage protein</fullName>
    </submittedName>
</protein>
<dbReference type="RefSeq" id="WP_223420641.1">
    <property type="nucleotide sequence ID" value="NZ_JAIPME010000002.1"/>
</dbReference>
<organism evidence="1 2">
    <name type="scientific">Anaerococcus murdochii</name>
    <dbReference type="NCBI Taxonomy" id="411577"/>
    <lineage>
        <taxon>Bacteria</taxon>
        <taxon>Bacillati</taxon>
        <taxon>Bacillota</taxon>
        <taxon>Tissierellia</taxon>
        <taxon>Tissierellales</taxon>
        <taxon>Peptoniphilaceae</taxon>
        <taxon>Anaerococcus</taxon>
    </lineage>
</organism>
<evidence type="ECO:0000313" key="2">
    <source>
        <dbReference type="Proteomes" id="UP000734271"/>
    </source>
</evidence>
<evidence type="ECO:0000313" key="1">
    <source>
        <dbReference type="EMBL" id="MBZ2387783.1"/>
    </source>
</evidence>
<dbReference type="Pfam" id="PF04883">
    <property type="entry name" value="HK97-gp10_like"/>
    <property type="match status" value="1"/>
</dbReference>
<accession>A0ABS7T1V5</accession>
<gene>
    <name evidence="1" type="ORF">K8P03_10915</name>
</gene>